<dbReference type="InterPro" id="IPR014001">
    <property type="entry name" value="Helicase_ATP-bd"/>
</dbReference>
<dbReference type="Gene3D" id="3.40.50.10810">
    <property type="entry name" value="Tandem AAA-ATPase domain"/>
    <property type="match status" value="1"/>
</dbReference>
<dbReference type="InterPro" id="IPR049730">
    <property type="entry name" value="SNF2/RAD54-like_C"/>
</dbReference>
<dbReference type="CDD" id="cd18793">
    <property type="entry name" value="SF2_C_SNF"/>
    <property type="match status" value="1"/>
</dbReference>
<dbReference type="EMBL" id="LT671822">
    <property type="protein sequence ID" value="SHO76951.1"/>
    <property type="molecule type" value="Genomic_DNA"/>
</dbReference>
<dbReference type="GO" id="GO:0005634">
    <property type="term" value="C:nucleus"/>
    <property type="evidence" value="ECO:0007669"/>
    <property type="project" value="TreeGrafter"/>
</dbReference>
<evidence type="ECO:0000259" key="5">
    <source>
        <dbReference type="PROSITE" id="PS51194"/>
    </source>
</evidence>
<dbReference type="OMA" id="LLHEMNY"/>
<accession>A0A1M8A3G3</accession>
<dbReference type="GO" id="GO:0016874">
    <property type="term" value="F:ligase activity"/>
    <property type="evidence" value="ECO:0007669"/>
    <property type="project" value="UniProtKB-KW"/>
</dbReference>
<name>A0A1M8A3G3_MALS4</name>
<evidence type="ECO:0000256" key="2">
    <source>
        <dbReference type="ARBA" id="ARBA00022801"/>
    </source>
</evidence>
<dbReference type="AlphaFoldDB" id="A0A1M8A3G3"/>
<dbReference type="GO" id="GO:0016787">
    <property type="term" value="F:hydrolase activity"/>
    <property type="evidence" value="ECO:0007669"/>
    <property type="project" value="UniProtKB-KW"/>
</dbReference>
<dbReference type="InterPro" id="IPR001650">
    <property type="entry name" value="Helicase_C-like"/>
</dbReference>
<keyword evidence="1" id="KW-0547">Nucleotide-binding</keyword>
<dbReference type="InterPro" id="IPR027417">
    <property type="entry name" value="P-loop_NTPase"/>
</dbReference>
<evidence type="ECO:0000256" key="1">
    <source>
        <dbReference type="ARBA" id="ARBA00022741"/>
    </source>
</evidence>
<evidence type="ECO:0000256" key="4">
    <source>
        <dbReference type="SAM" id="MobiDB-lite"/>
    </source>
</evidence>
<dbReference type="GO" id="GO:0008094">
    <property type="term" value="F:ATP-dependent activity, acting on DNA"/>
    <property type="evidence" value="ECO:0007669"/>
    <property type="project" value="TreeGrafter"/>
</dbReference>
<dbReference type="Pfam" id="PF00271">
    <property type="entry name" value="Helicase_C"/>
    <property type="match status" value="1"/>
</dbReference>
<keyword evidence="3" id="KW-0067">ATP-binding</keyword>
<dbReference type="PROSITE" id="PS51194">
    <property type="entry name" value="HELICASE_CTER"/>
    <property type="match status" value="1"/>
</dbReference>
<dbReference type="OrthoDB" id="2801544at2759"/>
<proteinExistence type="predicted"/>
<gene>
    <name evidence="6" type="ORF">MSYG_1290</name>
</gene>
<keyword evidence="2" id="KW-0378">Hydrolase</keyword>
<dbReference type="VEuPathDB" id="FungiDB:MSYG_1290"/>
<evidence type="ECO:0000313" key="7">
    <source>
        <dbReference type="Proteomes" id="UP000186303"/>
    </source>
</evidence>
<evidence type="ECO:0000256" key="3">
    <source>
        <dbReference type="ARBA" id="ARBA00022840"/>
    </source>
</evidence>
<keyword evidence="7" id="KW-1185">Reference proteome</keyword>
<sequence>MNKAIAAVEQDVLAMWAAGMYEGALHVRIMAKQTTSASSQNPIPHWQQILPNLWTDSHLWNAISRDTDMPASVTPFWDIDIVCMRDSQQNDWTLSELYQRLPSPPPAHEWDPCMLNPPQLQCQLYGYQQNSLAKMLQRELRPTRHGGPYYVEKTTPCSSTSQVDKYYFNPDTYAFYRPSSIPTYLDIKGGILCDEMGVGKTTVCLALILATLDQMPQPELNPMCSAVTSDMARAFPARAYQGVDPAHTHTQRIVTAAFGAPSPGERISRKPHKKMPQAAPKPALKRGRVSGTVSLVQIAAHRLRTTHACRSELRETLPLQLQTILGPLSAPYFLLWPPAPTHVSRQSQGRAPIRVYVTSATLVLVPLTLLVHWMEEIEKHCEENALRILTVSDMREELPRASLLAQNYDMVLMSHARFGKEACDEHSSRVSGNDSPLMQVYWKRVIIDEGDVLAGESLVMRLCARLRVERRWIVTDTPTQSTIGSSMHQTADKRKGVPLSGAPMAWMPCDRKNLDRLKQFLVRFLGVSPLCGTHADTHSDALAPGLPTKERDWHALMTSAPQYPEEEWPAKRRLYDLLSRVMVRNRTEDVQQECPLPPLEHRAVMLTFSELERLTYNVLQSLILLNATLSQEKDKDYLFHPSNKKLLTLVMENLALACFHFAEPGLLEQARNAKELLAHQLKTPGGVPQAFEDAATRALNQLQEALSSDAWQMHMRQGHIMYQLEGMRPDVCKAWSGSSDTHLTSEELLAFRKAIQDEAPKLKSVHDLEDRLKLKGAQLVQQKVGKRRIRYDTSKPSKTKYTVTRCSWGNSQLSLSDTLSVHLPDIRIQRTSSTKLQHMVLEILAAVKLEKVLVFSSLEHVLYELSNILELLRVPSLMYVPGTPQHLRNMNASEFVHKDVYRCLLLSTAAGSRGLHLHCASRVILAEPIWQHDLESQVVKHSWRIGQKNRVLVSTYVMRDTLEQCLFERKRDGLMEKDDTLDNVRWPAEDPVMRDFVAHPQLVSSAAPSEGAIWAAKMFVDHTGASRSAKRPKLPSRQGRSTAPG</sequence>
<dbReference type="PANTHER" id="PTHR45626:SF51">
    <property type="entry name" value="SNF2-RELATED DOMAIN-CONTAINING PROTEIN"/>
    <property type="match status" value="1"/>
</dbReference>
<dbReference type="InterPro" id="IPR050628">
    <property type="entry name" value="SNF2_RAD54_helicase_TF"/>
</dbReference>
<organism evidence="6 7">
    <name type="scientific">Malassezia sympodialis (strain ATCC 42132)</name>
    <name type="common">Atopic eczema-associated yeast</name>
    <dbReference type="NCBI Taxonomy" id="1230383"/>
    <lineage>
        <taxon>Eukaryota</taxon>
        <taxon>Fungi</taxon>
        <taxon>Dikarya</taxon>
        <taxon>Basidiomycota</taxon>
        <taxon>Ustilaginomycotina</taxon>
        <taxon>Malasseziomycetes</taxon>
        <taxon>Malasseziales</taxon>
        <taxon>Malasseziaceae</taxon>
        <taxon>Malassezia</taxon>
    </lineage>
</organism>
<keyword evidence="6" id="KW-0436">Ligase</keyword>
<evidence type="ECO:0000313" key="6">
    <source>
        <dbReference type="EMBL" id="SHO76951.1"/>
    </source>
</evidence>
<dbReference type="Proteomes" id="UP000186303">
    <property type="component" value="Chromosome 2"/>
</dbReference>
<dbReference type="InterPro" id="IPR000330">
    <property type="entry name" value="SNF2_N"/>
</dbReference>
<reference evidence="7" key="1">
    <citation type="journal article" date="2017" name="Nucleic Acids Res.">
        <title>Proteogenomics produces comprehensive and highly accurate protein-coding gene annotation in a complete genome assembly of Malassezia sympodialis.</title>
        <authorList>
            <person name="Zhu Y."/>
            <person name="Engstroem P.G."/>
            <person name="Tellgren-Roth C."/>
            <person name="Baudo C.D."/>
            <person name="Kennell J.C."/>
            <person name="Sun S."/>
            <person name="Billmyre R.B."/>
            <person name="Schroeder M.S."/>
            <person name="Andersson A."/>
            <person name="Holm T."/>
            <person name="Sigurgeirsson B."/>
            <person name="Wu G."/>
            <person name="Sankaranarayanan S.R."/>
            <person name="Siddharthan R."/>
            <person name="Sanyal K."/>
            <person name="Lundeberg J."/>
            <person name="Nystedt B."/>
            <person name="Boekhout T."/>
            <person name="Dawson T.L. Jr."/>
            <person name="Heitman J."/>
            <person name="Scheynius A."/>
            <person name="Lehtioe J."/>
        </authorList>
    </citation>
    <scope>NUCLEOTIDE SEQUENCE [LARGE SCALE GENOMIC DNA]</scope>
    <source>
        <strain evidence="7">ATCC 42132</strain>
    </source>
</reference>
<feature type="domain" description="Helicase C-terminal" evidence="5">
    <location>
        <begin position="839"/>
        <end position="985"/>
    </location>
</feature>
<feature type="region of interest" description="Disordered" evidence="4">
    <location>
        <begin position="260"/>
        <end position="284"/>
    </location>
</feature>
<dbReference type="SMART" id="SM00487">
    <property type="entry name" value="DEXDc"/>
    <property type="match status" value="1"/>
</dbReference>
<dbReference type="STRING" id="1230383.A0A1M8A3G3"/>
<dbReference type="InterPro" id="IPR038718">
    <property type="entry name" value="SNF2-like_sf"/>
</dbReference>
<dbReference type="PANTHER" id="PTHR45626">
    <property type="entry name" value="TRANSCRIPTION TERMINATION FACTOR 2-RELATED"/>
    <property type="match status" value="1"/>
</dbReference>
<dbReference type="SUPFAM" id="SSF52540">
    <property type="entry name" value="P-loop containing nucleoside triphosphate hydrolases"/>
    <property type="match status" value="2"/>
</dbReference>
<dbReference type="GO" id="GO:0006281">
    <property type="term" value="P:DNA repair"/>
    <property type="evidence" value="ECO:0007669"/>
    <property type="project" value="TreeGrafter"/>
</dbReference>
<protein>
    <submittedName>
        <fullName evidence="6">Similar to S.cerevisiae protein ULS1 (Swi2/Snf2-related translocase, SUMO-Targeted Ubiquitin Ligase (STUbL))</fullName>
    </submittedName>
</protein>
<dbReference type="GO" id="GO:0005524">
    <property type="term" value="F:ATP binding"/>
    <property type="evidence" value="ECO:0007669"/>
    <property type="project" value="UniProtKB-KW"/>
</dbReference>
<dbReference type="Pfam" id="PF00176">
    <property type="entry name" value="SNF2-rel_dom"/>
    <property type="match status" value="1"/>
</dbReference>
<feature type="region of interest" description="Disordered" evidence="4">
    <location>
        <begin position="1024"/>
        <end position="1045"/>
    </location>
</feature>
<dbReference type="Gene3D" id="3.40.50.300">
    <property type="entry name" value="P-loop containing nucleotide triphosphate hydrolases"/>
    <property type="match status" value="1"/>
</dbReference>